<evidence type="ECO:0000313" key="9">
    <source>
        <dbReference type="Proteomes" id="UP000561181"/>
    </source>
</evidence>
<dbReference type="Pfam" id="PF03453">
    <property type="entry name" value="MoeA_N"/>
    <property type="match status" value="1"/>
</dbReference>
<dbReference type="RefSeq" id="WP_170010995.1">
    <property type="nucleotide sequence ID" value="NZ_JABCRE010000002.1"/>
</dbReference>
<dbReference type="SUPFAM" id="SSF63867">
    <property type="entry name" value="MoeA C-terminal domain-like"/>
    <property type="match status" value="1"/>
</dbReference>
<dbReference type="Gene3D" id="2.40.340.10">
    <property type="entry name" value="MoeA, C-terminal, domain IV"/>
    <property type="match status" value="1"/>
</dbReference>
<comment type="cofactor">
    <cofactor evidence="6">
        <name>Mg(2+)</name>
        <dbReference type="ChEBI" id="CHEBI:18420"/>
    </cofactor>
</comment>
<comment type="pathway">
    <text evidence="2 6">Cofactor biosynthesis; molybdopterin biosynthesis.</text>
</comment>
<dbReference type="UniPathway" id="UPA00344"/>
<dbReference type="SUPFAM" id="SSF53218">
    <property type="entry name" value="Molybdenum cofactor biosynthesis proteins"/>
    <property type="match status" value="1"/>
</dbReference>
<dbReference type="GO" id="GO:0005829">
    <property type="term" value="C:cytosol"/>
    <property type="evidence" value="ECO:0007669"/>
    <property type="project" value="TreeGrafter"/>
</dbReference>
<dbReference type="PANTHER" id="PTHR10192">
    <property type="entry name" value="MOLYBDOPTERIN BIOSYNTHESIS PROTEIN"/>
    <property type="match status" value="1"/>
</dbReference>
<dbReference type="SMART" id="SM00852">
    <property type="entry name" value="MoCF_biosynth"/>
    <property type="match status" value="1"/>
</dbReference>
<keyword evidence="6" id="KW-0500">Molybdenum</keyword>
<dbReference type="AlphaFoldDB" id="A0A848QLC8"/>
<evidence type="ECO:0000256" key="4">
    <source>
        <dbReference type="ARBA" id="ARBA00023150"/>
    </source>
</evidence>
<evidence type="ECO:0000256" key="6">
    <source>
        <dbReference type="RuleBase" id="RU365090"/>
    </source>
</evidence>
<proteinExistence type="inferred from homology"/>
<dbReference type="InterPro" id="IPR005111">
    <property type="entry name" value="MoeA_C_domain_IV"/>
</dbReference>
<dbReference type="Proteomes" id="UP000561181">
    <property type="component" value="Unassembled WGS sequence"/>
</dbReference>
<dbReference type="Pfam" id="PF00994">
    <property type="entry name" value="MoCF_biosynth"/>
    <property type="match status" value="1"/>
</dbReference>
<comment type="similarity">
    <text evidence="3 6">Belongs to the MoeA family.</text>
</comment>
<dbReference type="InterPro" id="IPR005110">
    <property type="entry name" value="MoeA_linker/N"/>
</dbReference>
<evidence type="ECO:0000256" key="1">
    <source>
        <dbReference type="ARBA" id="ARBA00002901"/>
    </source>
</evidence>
<comment type="catalytic activity">
    <reaction evidence="5">
        <text>adenylyl-molybdopterin + molybdate = Mo-molybdopterin + AMP + H(+)</text>
        <dbReference type="Rhea" id="RHEA:35047"/>
        <dbReference type="ChEBI" id="CHEBI:15378"/>
        <dbReference type="ChEBI" id="CHEBI:36264"/>
        <dbReference type="ChEBI" id="CHEBI:62727"/>
        <dbReference type="ChEBI" id="CHEBI:71302"/>
        <dbReference type="ChEBI" id="CHEBI:456215"/>
        <dbReference type="EC" id="2.10.1.1"/>
    </reaction>
</comment>
<dbReference type="GO" id="GO:0061599">
    <property type="term" value="F:molybdopterin molybdotransferase activity"/>
    <property type="evidence" value="ECO:0007669"/>
    <property type="project" value="UniProtKB-UniRule"/>
</dbReference>
<dbReference type="PROSITE" id="PS01079">
    <property type="entry name" value="MOCF_BIOSYNTHESIS_2"/>
    <property type="match status" value="1"/>
</dbReference>
<dbReference type="GO" id="GO:0006777">
    <property type="term" value="P:Mo-molybdopterin cofactor biosynthetic process"/>
    <property type="evidence" value="ECO:0007669"/>
    <property type="project" value="UniProtKB-UniRule"/>
</dbReference>
<evidence type="ECO:0000256" key="2">
    <source>
        <dbReference type="ARBA" id="ARBA00005046"/>
    </source>
</evidence>
<protein>
    <recommendedName>
        <fullName evidence="6">Molybdopterin molybdenumtransferase</fullName>
        <ecNumber evidence="6">2.10.1.1</ecNumber>
    </recommendedName>
</protein>
<dbReference type="EMBL" id="JABCRE010000002">
    <property type="protein sequence ID" value="NMW31483.1"/>
    <property type="molecule type" value="Genomic_DNA"/>
</dbReference>
<keyword evidence="4 6" id="KW-0501">Molybdenum cofactor biosynthesis</keyword>
<dbReference type="Gene3D" id="3.40.980.10">
    <property type="entry name" value="MoaB/Mog-like domain"/>
    <property type="match status" value="1"/>
</dbReference>
<evidence type="ECO:0000259" key="7">
    <source>
        <dbReference type="SMART" id="SM00852"/>
    </source>
</evidence>
<dbReference type="InterPro" id="IPR038987">
    <property type="entry name" value="MoeA-like"/>
</dbReference>
<dbReference type="Gene3D" id="3.90.105.10">
    <property type="entry name" value="Molybdopterin biosynthesis moea protein, domain 2"/>
    <property type="match status" value="1"/>
</dbReference>
<gene>
    <name evidence="8" type="ORF">HKD42_05375</name>
</gene>
<keyword evidence="9" id="KW-1185">Reference proteome</keyword>
<organism evidence="8 9">
    <name type="scientific">Pontixanthobacter rizhaonensis</name>
    <dbReference type="NCBI Taxonomy" id="2730337"/>
    <lineage>
        <taxon>Bacteria</taxon>
        <taxon>Pseudomonadati</taxon>
        <taxon>Pseudomonadota</taxon>
        <taxon>Alphaproteobacteria</taxon>
        <taxon>Sphingomonadales</taxon>
        <taxon>Erythrobacteraceae</taxon>
        <taxon>Pontixanthobacter</taxon>
    </lineage>
</organism>
<dbReference type="InterPro" id="IPR036425">
    <property type="entry name" value="MoaB/Mog-like_dom_sf"/>
</dbReference>
<evidence type="ECO:0000256" key="5">
    <source>
        <dbReference type="ARBA" id="ARBA00047317"/>
    </source>
</evidence>
<keyword evidence="6" id="KW-0460">Magnesium</keyword>
<accession>A0A848QLC8</accession>
<dbReference type="GO" id="GO:0046872">
    <property type="term" value="F:metal ion binding"/>
    <property type="evidence" value="ECO:0007669"/>
    <property type="project" value="UniProtKB-UniRule"/>
</dbReference>
<feature type="domain" description="MoaB/Mog" evidence="7">
    <location>
        <begin position="172"/>
        <end position="309"/>
    </location>
</feature>
<dbReference type="Gene3D" id="2.170.190.11">
    <property type="entry name" value="Molybdopterin biosynthesis moea protein, domain 3"/>
    <property type="match status" value="1"/>
</dbReference>
<dbReference type="Pfam" id="PF03454">
    <property type="entry name" value="MoeA_C"/>
    <property type="match status" value="1"/>
</dbReference>
<name>A0A848QLC8_9SPHN</name>
<keyword evidence="6" id="KW-0479">Metal-binding</keyword>
<sequence>MTRPIALSEAQQQLLNLATPLGSETVAVDSALGRYLREPVVARRTQPPADLSSMDGYATCGDGPWSLIGESRGGNPFPGQLDAGQAIRISTGAVMPDGADTVLIQEHAKIDGNQLNQTAQSSGRTYVRSKGFDFAATEHVLGAGDQIGPAQVALALSAGCSTVTAHRLPQLALIEGGDELVSDPALADTHHIPATNNAMLAAMTHGMTCDTRMIGPVTDSLDALTSAFKSAGDTDIIVTSGGASVGDHDLVLPALESLGAEITFWRVALKPGKPLLVAKLGHQVVLGLPGNPVSSFTTAFLFLLPLLRHMAGAPFALPRSTTAQLSQPLPANGSRRQFLRAVWDGTHVAAVDEQDSSALRALASANAFIERPENCAGTEAGTFVPIYPLKNGGIA</sequence>
<keyword evidence="6 8" id="KW-0808">Transferase</keyword>
<comment type="caution">
    <text evidence="8">The sequence shown here is derived from an EMBL/GenBank/DDBJ whole genome shotgun (WGS) entry which is preliminary data.</text>
</comment>
<dbReference type="InterPro" id="IPR008284">
    <property type="entry name" value="MoCF_biosynth_CS"/>
</dbReference>
<dbReference type="InterPro" id="IPR036135">
    <property type="entry name" value="MoeA_linker/N_sf"/>
</dbReference>
<dbReference type="SUPFAM" id="SSF63882">
    <property type="entry name" value="MoeA N-terminal region -like"/>
    <property type="match status" value="1"/>
</dbReference>
<comment type="function">
    <text evidence="1 6">Catalyzes the insertion of molybdate into adenylated molybdopterin with the concomitant release of AMP.</text>
</comment>
<evidence type="ECO:0000313" key="8">
    <source>
        <dbReference type="EMBL" id="NMW31483.1"/>
    </source>
</evidence>
<dbReference type="InterPro" id="IPR001453">
    <property type="entry name" value="MoaB/Mog_dom"/>
</dbReference>
<dbReference type="CDD" id="cd00887">
    <property type="entry name" value="MoeA"/>
    <property type="match status" value="1"/>
</dbReference>
<evidence type="ECO:0000256" key="3">
    <source>
        <dbReference type="ARBA" id="ARBA00010763"/>
    </source>
</evidence>
<dbReference type="InterPro" id="IPR036688">
    <property type="entry name" value="MoeA_C_domain_IV_sf"/>
</dbReference>
<dbReference type="EC" id="2.10.1.1" evidence="6"/>
<reference evidence="8 9" key="1">
    <citation type="submission" date="2020-04" db="EMBL/GenBank/DDBJ databases">
        <authorList>
            <person name="Liu A."/>
        </authorList>
    </citation>
    <scope>NUCLEOTIDE SEQUENCE [LARGE SCALE GENOMIC DNA]</scope>
    <source>
        <strain evidence="8 9">RZ02</strain>
    </source>
</reference>
<dbReference type="PANTHER" id="PTHR10192:SF5">
    <property type="entry name" value="GEPHYRIN"/>
    <property type="match status" value="1"/>
</dbReference>